<feature type="compositionally biased region" description="Low complexity" evidence="3">
    <location>
        <begin position="102"/>
        <end position="125"/>
    </location>
</feature>
<dbReference type="InterPro" id="IPR037455">
    <property type="entry name" value="LucA/IucC-like"/>
</dbReference>
<evidence type="ECO:0000259" key="5">
    <source>
        <dbReference type="Pfam" id="PF06276"/>
    </source>
</evidence>
<dbReference type="InterPro" id="IPR022770">
    <property type="entry name" value="IucA/IucC-like_C"/>
</dbReference>
<name>B2GG14_KOCRD</name>
<dbReference type="GO" id="GO:0016881">
    <property type="term" value="F:acid-amino acid ligase activity"/>
    <property type="evidence" value="ECO:0007669"/>
    <property type="project" value="UniProtKB-ARBA"/>
</dbReference>
<feature type="domain" description="Aerobactin siderophore biosynthesis IucA/IucC-like C-terminal" evidence="5">
    <location>
        <begin position="458"/>
        <end position="611"/>
    </location>
</feature>
<dbReference type="InterPro" id="IPR007310">
    <property type="entry name" value="Aerobactin_biosyn_IucA/IucC_N"/>
</dbReference>
<sequence>MTDLGQRQHPTDGARRTAPHPTRAPGLNRQAARALQRDVLAKMFSEFSHERLLSPVRHGAGWTVADASGAPRWYFEATRHPLEHWEVDPDSVRRIDPEHAPDGCPGDSDAASSAAPGPGVVVPASTDGRETGGTAPDAQQAVLDLRDVLGLSDEMLPLYLEDLSATMYSMARRRAAPAPTAAELAHSELPEVERFLDRGHPGFVASSGRVGLGAAEAEAWAPEAAEPTPLTWLAARRSLCTVSLGVELDNEEHVRRHLTIGERERFREVLRDAGENPDDYTVIPVHPWQWEHRILPGMLPDVLRRDLVLLGEGDHLWRAQQSLRTFLDVTDPHRDYAKTAMGVHSMGFLRGLSPAYMRAMPAISDWLHTITEQDEFLRERGIRVLREHASVGYTGDAHHRSGVRSDHTKQLAALWRESPLPLLAPGEHAASLAGVLHTDRAGRPLAGAWIERSGVPAEDWVRALLDVYLVPVAHLLLSQDTTMMPHSENVILRLRDGFPVGAFWKDLGEEVAVLSNRPLPAEIERLRAVTDPEERELAVHTDVLDGVLRHLAVLLHTTGILDETRFWRIAAQSLDEHRERFPEHWRELNLFRESFAHSCLNRLQLRNPQRMVDLANQSESLTYAGRLENPLAAFRDHTRGGVR</sequence>
<evidence type="ECO:0000313" key="7">
    <source>
        <dbReference type="Proteomes" id="UP000008838"/>
    </source>
</evidence>
<feature type="region of interest" description="Disordered" evidence="3">
    <location>
        <begin position="93"/>
        <end position="137"/>
    </location>
</feature>
<dbReference type="KEGG" id="krh:KRH_10950"/>
<dbReference type="Pfam" id="PF04183">
    <property type="entry name" value="IucA_IucC"/>
    <property type="match status" value="1"/>
</dbReference>
<evidence type="ECO:0000313" key="6">
    <source>
        <dbReference type="EMBL" id="BAG29442.1"/>
    </source>
</evidence>
<accession>B2GG14</accession>
<comment type="pathway">
    <text evidence="1">Siderophore biosynthesis.</text>
</comment>
<evidence type="ECO:0000256" key="1">
    <source>
        <dbReference type="ARBA" id="ARBA00004924"/>
    </source>
</evidence>
<dbReference type="eggNOG" id="COG4264">
    <property type="taxonomic scope" value="Bacteria"/>
</dbReference>
<dbReference type="GO" id="GO:0019290">
    <property type="term" value="P:siderophore biosynthetic process"/>
    <property type="evidence" value="ECO:0007669"/>
    <property type="project" value="InterPro"/>
</dbReference>
<dbReference type="AlphaFoldDB" id="B2GG14"/>
<organism evidence="6 7">
    <name type="scientific">Kocuria rhizophila (strain ATCC 9341 / DSM 348 / NBRC 103217 / DC2201)</name>
    <dbReference type="NCBI Taxonomy" id="378753"/>
    <lineage>
        <taxon>Bacteria</taxon>
        <taxon>Bacillati</taxon>
        <taxon>Actinomycetota</taxon>
        <taxon>Actinomycetes</taxon>
        <taxon>Micrococcales</taxon>
        <taxon>Micrococcaceae</taxon>
        <taxon>Kocuria</taxon>
    </lineage>
</organism>
<dbReference type="Pfam" id="PF06276">
    <property type="entry name" value="FhuF"/>
    <property type="match status" value="1"/>
</dbReference>
<gene>
    <name evidence="6" type="ordered locus">KRH_10950</name>
</gene>
<dbReference type="OrthoDB" id="495728at2"/>
<dbReference type="PANTHER" id="PTHR34384:SF6">
    <property type="entry name" value="STAPHYLOFERRIN B SYNTHASE"/>
    <property type="match status" value="1"/>
</dbReference>
<evidence type="ECO:0000259" key="4">
    <source>
        <dbReference type="Pfam" id="PF04183"/>
    </source>
</evidence>
<dbReference type="RefSeq" id="WP_012398163.1">
    <property type="nucleotide sequence ID" value="NC_010617.1"/>
</dbReference>
<feature type="domain" description="Aerobactin siderophore biosynthesis IucA/IucC N-terminal" evidence="4">
    <location>
        <begin position="191"/>
        <end position="437"/>
    </location>
</feature>
<dbReference type="Proteomes" id="UP000008838">
    <property type="component" value="Chromosome"/>
</dbReference>
<dbReference type="EMBL" id="AP009152">
    <property type="protein sequence ID" value="BAG29442.1"/>
    <property type="molecule type" value="Genomic_DNA"/>
</dbReference>
<dbReference type="Gene3D" id="1.10.510.40">
    <property type="match status" value="1"/>
</dbReference>
<comment type="similarity">
    <text evidence="2">Belongs to the IucA/IucC family.</text>
</comment>
<dbReference type="Gene3D" id="6.10.250.3370">
    <property type="match status" value="1"/>
</dbReference>
<dbReference type="STRING" id="378753.KRH_10950"/>
<dbReference type="HOGENOM" id="CLU_018524_1_1_11"/>
<keyword evidence="7" id="KW-1185">Reference proteome</keyword>
<proteinExistence type="inferred from homology"/>
<dbReference type="Gene3D" id="3.30.310.280">
    <property type="match status" value="1"/>
</dbReference>
<protein>
    <submittedName>
        <fullName evidence="6">Putative siderophore biosynthesis protein</fullName>
    </submittedName>
</protein>
<reference evidence="6 7" key="1">
    <citation type="journal article" date="2008" name="J. Bacteriol.">
        <title>Complete genome sequence of the soil actinomycete Kocuria rhizophila.</title>
        <authorList>
            <person name="Takarada H."/>
            <person name="Sekine M."/>
            <person name="Kosugi H."/>
            <person name="Matsuo Y."/>
            <person name="Fujisawa T."/>
            <person name="Omata S."/>
            <person name="Kishi E."/>
            <person name="Shimizu A."/>
            <person name="Tsukatani N."/>
            <person name="Tanikawa S."/>
            <person name="Fujita N."/>
            <person name="Harayama S."/>
        </authorList>
    </citation>
    <scope>NUCLEOTIDE SEQUENCE [LARGE SCALE GENOMIC DNA]</scope>
    <source>
        <strain evidence="7">ATCC 9341 / DSM 348 / NBRC 103217 / DC2201</strain>
    </source>
</reference>
<feature type="region of interest" description="Disordered" evidence="3">
    <location>
        <begin position="1"/>
        <end position="29"/>
    </location>
</feature>
<evidence type="ECO:0000256" key="2">
    <source>
        <dbReference type="ARBA" id="ARBA00007832"/>
    </source>
</evidence>
<evidence type="ECO:0000256" key="3">
    <source>
        <dbReference type="SAM" id="MobiDB-lite"/>
    </source>
</evidence>
<dbReference type="PANTHER" id="PTHR34384">
    <property type="entry name" value="L-2,3-DIAMINOPROPANOATE--CITRATE LIGASE"/>
    <property type="match status" value="1"/>
</dbReference>